<keyword evidence="3" id="KW-1185">Reference proteome</keyword>
<name>A0AAV2FZX6_9ROSI</name>
<evidence type="ECO:0000313" key="2">
    <source>
        <dbReference type="EMBL" id="CAL1402935.1"/>
    </source>
</evidence>
<organism evidence="2 3">
    <name type="scientific">Linum trigynum</name>
    <dbReference type="NCBI Taxonomy" id="586398"/>
    <lineage>
        <taxon>Eukaryota</taxon>
        <taxon>Viridiplantae</taxon>
        <taxon>Streptophyta</taxon>
        <taxon>Embryophyta</taxon>
        <taxon>Tracheophyta</taxon>
        <taxon>Spermatophyta</taxon>
        <taxon>Magnoliopsida</taxon>
        <taxon>eudicotyledons</taxon>
        <taxon>Gunneridae</taxon>
        <taxon>Pentapetalae</taxon>
        <taxon>rosids</taxon>
        <taxon>fabids</taxon>
        <taxon>Malpighiales</taxon>
        <taxon>Linaceae</taxon>
        <taxon>Linum</taxon>
    </lineage>
</organism>
<sequence>MGRGKPERNQEGKATQQPFPTNNFLGIGESIPSSAPKPKAPVAEKILPKSSALTFSTEPWRATPVDAKDGDRESRSMSGRMVNWRFKKKKPWTKESPEIERPGNSPGPSIRRRRWRLSATLFMATSCLVEKDSVNWKKMSTRAILATLSTNWRCRKKEPRSDGRELGVVAPPPHTSNRRRRGLEATAFRIARGKRRVAAVSVAPTRKEKEREFPVEFGDEIHRQCKAEAKEVDGVGVDRRRETVRGPRILQSATRIVGMAAINVGHGCCVDRREAEVCGAGVDFLWLGAPLAGGREEEERRRR</sequence>
<dbReference type="Proteomes" id="UP001497516">
    <property type="component" value="Chromosome 7"/>
</dbReference>
<feature type="compositionally biased region" description="Basic and acidic residues" evidence="1">
    <location>
        <begin position="1"/>
        <end position="11"/>
    </location>
</feature>
<feature type="region of interest" description="Disordered" evidence="1">
    <location>
        <begin position="156"/>
        <end position="179"/>
    </location>
</feature>
<feature type="compositionally biased region" description="Polar residues" evidence="1">
    <location>
        <begin position="12"/>
        <end position="24"/>
    </location>
</feature>
<evidence type="ECO:0000256" key="1">
    <source>
        <dbReference type="SAM" id="MobiDB-lite"/>
    </source>
</evidence>
<feature type="region of interest" description="Disordered" evidence="1">
    <location>
        <begin position="1"/>
        <end position="41"/>
    </location>
</feature>
<feature type="compositionally biased region" description="Basic and acidic residues" evidence="1">
    <location>
        <begin position="92"/>
        <end position="101"/>
    </location>
</feature>
<gene>
    <name evidence="2" type="ORF">LTRI10_LOCUS42901</name>
</gene>
<evidence type="ECO:0000313" key="3">
    <source>
        <dbReference type="Proteomes" id="UP001497516"/>
    </source>
</evidence>
<dbReference type="EMBL" id="OZ034820">
    <property type="protein sequence ID" value="CAL1402935.1"/>
    <property type="molecule type" value="Genomic_DNA"/>
</dbReference>
<reference evidence="2 3" key="1">
    <citation type="submission" date="2024-04" db="EMBL/GenBank/DDBJ databases">
        <authorList>
            <person name="Fracassetti M."/>
        </authorList>
    </citation>
    <scope>NUCLEOTIDE SEQUENCE [LARGE SCALE GENOMIC DNA]</scope>
</reference>
<accession>A0AAV2FZX6</accession>
<feature type="compositionally biased region" description="Low complexity" evidence="1">
    <location>
        <begin position="32"/>
        <end position="41"/>
    </location>
</feature>
<proteinExistence type="predicted"/>
<protein>
    <submittedName>
        <fullName evidence="2">Uncharacterized protein</fullName>
    </submittedName>
</protein>
<dbReference type="AlphaFoldDB" id="A0AAV2FZX6"/>
<feature type="region of interest" description="Disordered" evidence="1">
    <location>
        <begin position="88"/>
        <end position="112"/>
    </location>
</feature>